<reference evidence="2" key="3">
    <citation type="submission" date="2017-10" db="EMBL/GenBank/DDBJ databases">
        <title>Bioaugmenting a lab-scale membrane bioreactor with Sphingobium fuliginis OMI to degrade 4-tert-butylphenol.</title>
        <authorList>
            <person name="Takada K."/>
            <person name="Shiba T."/>
            <person name="Soda S."/>
            <person name="Inoue D."/>
            <person name="Miyake M."/>
            <person name="Eguchi M."/>
            <person name="Ike M."/>
        </authorList>
    </citation>
    <scope>NUCLEOTIDE SEQUENCE</scope>
    <source>
        <strain evidence="2">OMI</strain>
    </source>
</reference>
<feature type="domain" description="Serine aminopeptidase S33" evidence="1">
    <location>
        <begin position="46"/>
        <end position="301"/>
    </location>
</feature>
<accession>A0A292ZJZ0</accession>
<keyword evidence="2" id="KW-0378">Hydrolase</keyword>
<protein>
    <submittedName>
        <fullName evidence="3">Alpha/beta hydrolase</fullName>
    </submittedName>
    <submittedName>
        <fullName evidence="2">Lysophospholipase L2</fullName>
        <ecNumber evidence="2">3.1.1.5</ecNumber>
    </submittedName>
</protein>
<dbReference type="Proteomes" id="UP000221538">
    <property type="component" value="Unassembled WGS sequence"/>
</dbReference>
<reference evidence="2 4" key="2">
    <citation type="journal article" date="2013" name="Environ. Sci. Technol.">
        <title>The 4-tert-butylphenol-utilizing bacterium Sphingobium fuliginis OMI can degrade bisphenols via phenolic ring hydroxylation and meta-cleavage pathway.</title>
        <authorList>
            <person name="Ogata Y."/>
            <person name="Goda S."/>
            <person name="Toyama T."/>
            <person name="Sei K."/>
            <person name="Ike M."/>
        </authorList>
    </citation>
    <scope>NUCLEOTIDE SEQUENCE [LARGE SCALE GENOMIC DNA]</scope>
    <source>
        <strain evidence="2 4">OMI</strain>
    </source>
</reference>
<dbReference type="SUPFAM" id="SSF53474">
    <property type="entry name" value="alpha/beta-Hydrolases"/>
    <property type="match status" value="1"/>
</dbReference>
<reference evidence="3" key="6">
    <citation type="journal article" date="2021" name="Microbiol. Resour. Announc.">
        <title>Complete Genome Sequence of Sphingobium barthaii KK22, a High-Molecular-Weight Polycyclic Aromatic Hydrocarbon-Degrading Soil Bacterium.</title>
        <authorList>
            <person name="Mori J.F."/>
            <person name="Kanaly R.A."/>
        </authorList>
    </citation>
    <scope>NUCLEOTIDE SEQUENCE</scope>
    <source>
        <strain evidence="3">KK22</strain>
    </source>
</reference>
<dbReference type="Proteomes" id="UP000593663">
    <property type="component" value="Chromosome 1"/>
</dbReference>
<evidence type="ECO:0000313" key="3">
    <source>
        <dbReference type="EMBL" id="QOT71948.1"/>
    </source>
</evidence>
<reference evidence="2 4" key="1">
    <citation type="journal article" date="2013" name="Biodegradation">
        <title>Occurrence of 4-tert-butylphenol (4-t-BP) biodegradation in an aquatic sample caused by the presence of Spirodela polyrrhiza and isolation of a 4-t-BP-utilizing bacterium.</title>
        <authorList>
            <person name="Ogata Y."/>
            <person name="Toyama T."/>
            <person name="Yu N."/>
            <person name="Wang X."/>
            <person name="Sei K."/>
            <person name="Ike M."/>
        </authorList>
    </citation>
    <scope>NUCLEOTIDE SEQUENCE [LARGE SCALE GENOMIC DNA]</scope>
    <source>
        <strain evidence="2 4">OMI</strain>
    </source>
</reference>
<gene>
    <name evidence="3" type="ORF">H5V43_01865</name>
    <name evidence="2" type="ORF">SFOMI_3659</name>
</gene>
<dbReference type="AlphaFoldDB" id="A0A292ZJZ0"/>
<reference evidence="5" key="5">
    <citation type="submission" date="2020-08" db="EMBL/GenBank/DDBJ databases">
        <title>Complete genome sequence of Sphingobium barthaii strain KK22, a high-molecular-weight polycyclic aromatic hydrocarbon-degrading soil bacterium.</title>
        <authorList>
            <person name="Mori J.F."/>
            <person name="Kanaly R.A."/>
        </authorList>
    </citation>
    <scope>NUCLEOTIDE SEQUENCE [LARGE SCALE GENOMIC DNA]</scope>
    <source>
        <strain evidence="5">KK22</strain>
    </source>
</reference>
<evidence type="ECO:0000313" key="2">
    <source>
        <dbReference type="EMBL" id="GAY23095.1"/>
    </source>
</evidence>
<dbReference type="InterPro" id="IPR051044">
    <property type="entry name" value="MAG_DAG_Lipase"/>
</dbReference>
<dbReference type="KEGG" id="sbar:H5V43_01865"/>
<dbReference type="Gene3D" id="3.40.50.1820">
    <property type="entry name" value="alpha/beta hydrolase"/>
    <property type="match status" value="1"/>
</dbReference>
<name>A0A292ZJZ0_SPHSA</name>
<dbReference type="InterPro" id="IPR022742">
    <property type="entry name" value="Hydrolase_4"/>
</dbReference>
<dbReference type="EMBL" id="BEWI01000032">
    <property type="protein sequence ID" value="GAY23095.1"/>
    <property type="molecule type" value="Genomic_DNA"/>
</dbReference>
<reference evidence="2" key="4">
    <citation type="submission" date="2017-10" db="EMBL/GenBank/DDBJ databases">
        <authorList>
            <person name="Banno H."/>
            <person name="Chua N.-H."/>
        </authorList>
    </citation>
    <scope>NUCLEOTIDE SEQUENCE</scope>
    <source>
        <strain evidence="2">OMI</strain>
    </source>
</reference>
<dbReference type="InterPro" id="IPR029058">
    <property type="entry name" value="AB_hydrolase_fold"/>
</dbReference>
<dbReference type="RefSeq" id="WP_099186342.1">
    <property type="nucleotide sequence ID" value="NZ_BATN01000015.1"/>
</dbReference>
<evidence type="ECO:0000259" key="1">
    <source>
        <dbReference type="Pfam" id="PF12146"/>
    </source>
</evidence>
<dbReference type="EC" id="3.1.1.5" evidence="2"/>
<dbReference type="PANTHER" id="PTHR11614">
    <property type="entry name" value="PHOSPHOLIPASE-RELATED"/>
    <property type="match status" value="1"/>
</dbReference>
<sequence length="326" mass="36671">MRRMDSPRFVPVAFDRRAWPMDGRLDYWTAPDGWRLRRYRLGEGRRGRMLVLGGRGDMIEKYLEVIRHWADRGWAVTGFDWRGQGGSGRTTGDPLCGHIDDFGQWIADLEAFATDWRGQGVGPSVIVGHSMGGHLLLRALAEGMAPPDAAVTVAPMMGLHTAPLPRWLAVAIAEAMCALGFAEKQAWTQKEESERQRRMRQKRLTHDPERYADELWWRDHSREVALGPPSWKWVAQALHSTRALEQGGAIERIAMPLLILAARTDRLVSTPAIARIAARIAGARLHVYGREAAHEILRELDPVRLDALARIDCFLDEVAPDRAGLE</sequence>
<dbReference type="GO" id="GO:0004622">
    <property type="term" value="F:phosphatidylcholine lysophospholipase activity"/>
    <property type="evidence" value="ECO:0007669"/>
    <property type="project" value="UniProtKB-EC"/>
</dbReference>
<dbReference type="EMBL" id="CP060035">
    <property type="protein sequence ID" value="QOT71948.1"/>
    <property type="molecule type" value="Genomic_DNA"/>
</dbReference>
<evidence type="ECO:0000313" key="4">
    <source>
        <dbReference type="Proteomes" id="UP000221538"/>
    </source>
</evidence>
<organism evidence="2 4">
    <name type="scientific">Sphingobium fuliginis (strain ATCC 27551)</name>
    <dbReference type="NCBI Taxonomy" id="336203"/>
    <lineage>
        <taxon>Bacteria</taxon>
        <taxon>Pseudomonadati</taxon>
        <taxon>Pseudomonadota</taxon>
        <taxon>Alphaproteobacteria</taxon>
        <taxon>Sphingomonadales</taxon>
        <taxon>Sphingomonadaceae</taxon>
        <taxon>Sphingobium</taxon>
    </lineage>
</organism>
<evidence type="ECO:0000313" key="5">
    <source>
        <dbReference type="Proteomes" id="UP000593663"/>
    </source>
</evidence>
<proteinExistence type="predicted"/>
<dbReference type="Pfam" id="PF12146">
    <property type="entry name" value="Hydrolase_4"/>
    <property type="match status" value="1"/>
</dbReference>